<dbReference type="SUPFAM" id="SSF53187">
    <property type="entry name" value="Zn-dependent exopeptidases"/>
    <property type="match status" value="1"/>
</dbReference>
<evidence type="ECO:0000256" key="1">
    <source>
        <dbReference type="SAM" id="MobiDB-lite"/>
    </source>
</evidence>
<feature type="compositionally biased region" description="Basic and acidic residues" evidence="1">
    <location>
        <begin position="323"/>
        <end position="335"/>
    </location>
</feature>
<dbReference type="NCBIfam" id="TIGR02867">
    <property type="entry name" value="spore_II_P"/>
    <property type="match status" value="1"/>
</dbReference>
<name>F6DM63_DESRL</name>
<reference evidence="3" key="1">
    <citation type="submission" date="2011-05" db="EMBL/GenBank/DDBJ databases">
        <title>Complete sequence of Desulfotomaculum ruminis DSM 2154.</title>
        <authorList>
            <person name="Lucas S."/>
            <person name="Copeland A."/>
            <person name="Lapidus A."/>
            <person name="Cheng J.-F."/>
            <person name="Goodwin L."/>
            <person name="Pitluck S."/>
            <person name="Lu M."/>
            <person name="Detter J.C."/>
            <person name="Han C."/>
            <person name="Tapia R."/>
            <person name="Land M."/>
            <person name="Hauser L."/>
            <person name="Kyrpides N."/>
            <person name="Ivanova N."/>
            <person name="Mikhailova N."/>
            <person name="Pagani I."/>
            <person name="Stams A.J.M."/>
            <person name="Plugge C.M."/>
            <person name="Muyzer G."/>
            <person name="Kuever J."/>
            <person name="Parshina S.N."/>
            <person name="Ivanova A.E."/>
            <person name="Nazina T.N."/>
            <person name="Brambilla E."/>
            <person name="Spring S."/>
            <person name="Klenk H.-P."/>
            <person name="Woyke T."/>
        </authorList>
    </citation>
    <scope>NUCLEOTIDE SEQUENCE [LARGE SCALE GENOMIC DNA]</scope>
    <source>
        <strain evidence="3">ATCC 23193 / DSM 2154 / NCIB 8452 / DL</strain>
    </source>
</reference>
<dbReference type="eggNOG" id="COG0860">
    <property type="taxonomic scope" value="Bacteria"/>
</dbReference>
<dbReference type="AlphaFoldDB" id="F6DM63"/>
<evidence type="ECO:0000313" key="3">
    <source>
        <dbReference type="Proteomes" id="UP000009234"/>
    </source>
</evidence>
<dbReference type="EMBL" id="CP002780">
    <property type="protein sequence ID" value="AEG59405.1"/>
    <property type="molecule type" value="Genomic_DNA"/>
</dbReference>
<feature type="region of interest" description="Disordered" evidence="1">
    <location>
        <begin position="321"/>
        <end position="363"/>
    </location>
</feature>
<protein>
    <submittedName>
        <fullName evidence="2">Stage II sporulation protein P</fullName>
    </submittedName>
</protein>
<evidence type="ECO:0000313" key="2">
    <source>
        <dbReference type="EMBL" id="AEG59405.1"/>
    </source>
</evidence>
<gene>
    <name evidence="2" type="ordered locus">Desru_1130</name>
</gene>
<organism evidence="2 3">
    <name type="scientific">Desulforamulus ruminis (strain ATCC 23193 / DSM 2154 / NCIMB 8452 / DL)</name>
    <name type="common">Desulfotomaculum ruminis</name>
    <dbReference type="NCBI Taxonomy" id="696281"/>
    <lineage>
        <taxon>Bacteria</taxon>
        <taxon>Bacillati</taxon>
        <taxon>Bacillota</taxon>
        <taxon>Clostridia</taxon>
        <taxon>Eubacteriales</taxon>
        <taxon>Peptococcaceae</taxon>
        <taxon>Desulforamulus</taxon>
    </lineage>
</organism>
<dbReference type="InterPro" id="IPR010897">
    <property type="entry name" value="Spore_II_P"/>
</dbReference>
<proteinExistence type="predicted"/>
<accession>F6DM63</accession>
<dbReference type="KEGG" id="dru:Desru_1130"/>
<dbReference type="Proteomes" id="UP000009234">
    <property type="component" value="Chromosome"/>
</dbReference>
<keyword evidence="3" id="KW-1185">Reference proteome</keyword>
<dbReference type="Pfam" id="PF07454">
    <property type="entry name" value="SpoIIP"/>
    <property type="match status" value="1"/>
</dbReference>
<reference evidence="2 3" key="2">
    <citation type="journal article" date="2012" name="Stand. Genomic Sci.">
        <title>Complete genome sequence of the sulfate-reducing firmicute Desulfotomaculum ruminis type strain (DL(T)).</title>
        <authorList>
            <person name="Spring S."/>
            <person name="Visser M."/>
            <person name="Lu M."/>
            <person name="Copeland A."/>
            <person name="Lapidus A."/>
            <person name="Lucas S."/>
            <person name="Cheng J.F."/>
            <person name="Han C."/>
            <person name="Tapia R."/>
            <person name="Goodwin L.A."/>
            <person name="Pitluck S."/>
            <person name="Ivanova N."/>
            <person name="Land M."/>
            <person name="Hauser L."/>
            <person name="Larimer F."/>
            <person name="Rohde M."/>
            <person name="Goker M."/>
            <person name="Detter J.C."/>
            <person name="Kyrpides N.C."/>
            <person name="Woyke T."/>
            <person name="Schaap P.J."/>
            <person name="Plugge C.M."/>
            <person name="Muyzer G."/>
            <person name="Kuever J."/>
            <person name="Pereira I.A."/>
            <person name="Parshina S.N."/>
            <person name="Bernier-Latmani R."/>
            <person name="Stams A.J."/>
            <person name="Klenk H.P."/>
        </authorList>
    </citation>
    <scope>NUCLEOTIDE SEQUENCE [LARGE SCALE GENOMIC DNA]</scope>
    <source>
        <strain evidence="3">ATCC 23193 / DSM 2154 / NCIB 8452 / DL</strain>
    </source>
</reference>
<dbReference type="STRING" id="696281.Desru_1130"/>
<dbReference type="HOGENOM" id="CLU_040895_1_0_9"/>
<sequence>MLCFVFFWYLFAQNWDREPDRFLEQSFQWLMKATLQDPREVLLTSMPALAGQDTPEEMESPARVMSSWVTGLVGVDLSPKGILMAQIPLLAEISPPAAPVVTVTSRDSEKIGDLSAKPNLSKDTLVGIYNTHTGESYAFNGGTERVEGGRGGVVGVAREVQEVLEQEFAIRVSLSDKIHDKQYATSYLESEKTVQELVEQNPKLMALIDIHRDAGRSREASLVEVNGKKTASILIIIGSDARSPFPEWRKNYQFACRLAEKMDEMYPGLCLGVRVKDGRYNQFLHERAILVEVGTTNNSLEEAKASGAMFAKALAQVIEEDLKETKPTTSSDKEIPGGLIEPETPSEAKENQGKTVAAPLKSL</sequence>